<dbReference type="RefSeq" id="WP_374344237.1">
    <property type="nucleotide sequence ID" value="NZ_JBHTLQ010000021.1"/>
</dbReference>
<comment type="caution">
    <text evidence="2">The sequence shown here is derived from an EMBL/GenBank/DDBJ whole genome shotgun (WGS) entry which is preliminary data.</text>
</comment>
<reference evidence="3" key="1">
    <citation type="journal article" date="2019" name="Int. J. Syst. Evol. Microbiol.">
        <title>The Global Catalogue of Microorganisms (GCM) 10K type strain sequencing project: providing services to taxonomists for standard genome sequencing and annotation.</title>
        <authorList>
            <consortium name="The Broad Institute Genomics Platform"/>
            <consortium name="The Broad Institute Genome Sequencing Center for Infectious Disease"/>
            <person name="Wu L."/>
            <person name="Ma J."/>
        </authorList>
    </citation>
    <scope>NUCLEOTIDE SEQUENCE [LARGE SCALE GENOMIC DNA]</scope>
    <source>
        <strain evidence="3">CCUG 55074</strain>
    </source>
</reference>
<evidence type="ECO:0000313" key="3">
    <source>
        <dbReference type="Proteomes" id="UP001597216"/>
    </source>
</evidence>
<accession>A0ABW3T2R5</accession>
<dbReference type="PANTHER" id="PTHR14087:SF7">
    <property type="entry name" value="THYMOCYTE NUCLEAR PROTEIN 1"/>
    <property type="match status" value="1"/>
</dbReference>
<organism evidence="2 3">
    <name type="scientific">Phenylobacterium conjunctum</name>
    <dbReference type="NCBI Taxonomy" id="1298959"/>
    <lineage>
        <taxon>Bacteria</taxon>
        <taxon>Pseudomonadati</taxon>
        <taxon>Pseudomonadota</taxon>
        <taxon>Alphaproteobacteria</taxon>
        <taxon>Caulobacterales</taxon>
        <taxon>Caulobacteraceae</taxon>
        <taxon>Phenylobacterium</taxon>
    </lineage>
</organism>
<evidence type="ECO:0000259" key="1">
    <source>
        <dbReference type="Pfam" id="PF01878"/>
    </source>
</evidence>
<dbReference type="SUPFAM" id="SSF88697">
    <property type="entry name" value="PUA domain-like"/>
    <property type="match status" value="1"/>
</dbReference>
<name>A0ABW3T2R5_9CAUL</name>
<feature type="domain" description="EVE" evidence="1">
    <location>
        <begin position="4"/>
        <end position="133"/>
    </location>
</feature>
<dbReference type="EMBL" id="JBHTLQ010000021">
    <property type="protein sequence ID" value="MFD1191057.1"/>
    <property type="molecule type" value="Genomic_DNA"/>
</dbReference>
<dbReference type="InterPro" id="IPR002740">
    <property type="entry name" value="EVE_domain"/>
</dbReference>
<dbReference type="Proteomes" id="UP001597216">
    <property type="component" value="Unassembled WGS sequence"/>
</dbReference>
<proteinExistence type="predicted"/>
<gene>
    <name evidence="2" type="ORF">ACFQ27_10740</name>
</gene>
<dbReference type="InterPro" id="IPR047197">
    <property type="entry name" value="THYN1-like_EVE"/>
</dbReference>
<dbReference type="CDD" id="cd21133">
    <property type="entry name" value="EVE"/>
    <property type="match status" value="1"/>
</dbReference>
<keyword evidence="3" id="KW-1185">Reference proteome</keyword>
<dbReference type="Gene3D" id="3.10.590.10">
    <property type="entry name" value="ph1033 like domains"/>
    <property type="match status" value="1"/>
</dbReference>
<dbReference type="PANTHER" id="PTHR14087">
    <property type="entry name" value="THYMOCYTE NUCLEAR PROTEIN 1"/>
    <property type="match status" value="1"/>
</dbReference>
<evidence type="ECO:0000313" key="2">
    <source>
        <dbReference type="EMBL" id="MFD1191057.1"/>
    </source>
</evidence>
<sequence length="137" mass="15344">MPAQHWLVKSEPAKYSYQDLERDGSTLWDGVRNNQAALYLKAMKLGDQAFFYHSVEGLAVVGIAEVCKEAFLDPTDPKGRFVAVEFKPVRPLAQPVTLAAMKAEPALADMAMFRQFRLSVCPIRDEEWATVLRLAGE</sequence>
<dbReference type="Pfam" id="PF01878">
    <property type="entry name" value="EVE"/>
    <property type="match status" value="1"/>
</dbReference>
<protein>
    <submittedName>
        <fullName evidence="2">EVE domain-containing protein</fullName>
    </submittedName>
</protein>
<dbReference type="InterPro" id="IPR052181">
    <property type="entry name" value="5hmC_binding"/>
</dbReference>
<dbReference type="InterPro" id="IPR015947">
    <property type="entry name" value="PUA-like_sf"/>
</dbReference>